<protein>
    <submittedName>
        <fullName evidence="2">DUF1223 domain-containing protein</fullName>
    </submittedName>
</protein>
<dbReference type="PANTHER" id="PTHR36057:SF1">
    <property type="entry name" value="LIPOPROTEIN LIPID ATTACHMENT SITE-LIKE PROTEIN, PUTATIVE (DUF1223)-RELATED"/>
    <property type="match status" value="1"/>
</dbReference>
<feature type="chain" id="PRO_5046007255" evidence="1">
    <location>
        <begin position="31"/>
        <end position="253"/>
    </location>
</feature>
<dbReference type="SUPFAM" id="SSF52833">
    <property type="entry name" value="Thioredoxin-like"/>
    <property type="match status" value="1"/>
</dbReference>
<dbReference type="Proteomes" id="UP001596303">
    <property type="component" value="Unassembled WGS sequence"/>
</dbReference>
<accession>A0ABW1S967</accession>
<name>A0ABW1S967_9PROT</name>
<gene>
    <name evidence="2" type="ORF">ACFQDM_08980</name>
</gene>
<dbReference type="PANTHER" id="PTHR36057">
    <property type="match status" value="1"/>
</dbReference>
<organism evidence="2 3">
    <name type="scientific">Ponticaulis profundi</name>
    <dbReference type="NCBI Taxonomy" id="2665222"/>
    <lineage>
        <taxon>Bacteria</taxon>
        <taxon>Pseudomonadati</taxon>
        <taxon>Pseudomonadota</taxon>
        <taxon>Alphaproteobacteria</taxon>
        <taxon>Hyphomonadales</taxon>
        <taxon>Hyphomonadaceae</taxon>
        <taxon>Ponticaulis</taxon>
    </lineage>
</organism>
<evidence type="ECO:0000313" key="3">
    <source>
        <dbReference type="Proteomes" id="UP001596303"/>
    </source>
</evidence>
<sequence length="253" mass="27281">MVFPHLRSFLSNSVACLCVTAAGFCCSAVAEPSKSTQKSEPVLVELFSNQNCGACPKANKNLIDLMDNGKAFPIVWSVPYWDYLGWTDTYSKPEFVARQKAYAEIFDLRGPYTPQAVIDGCVQTSGTSKAAVEERVDATSKEDKPDIALRVTASALEISGDDDVGPVTLWLVGYKPGLTEVNPTAGGNAGKSLVHAHLATSLKKLATWKDGDALEVPLDCRDEACLVIVQEAEFGDILLFKPVPRKVIIQAKG</sequence>
<dbReference type="InterPro" id="IPR036249">
    <property type="entry name" value="Thioredoxin-like_sf"/>
</dbReference>
<evidence type="ECO:0000313" key="2">
    <source>
        <dbReference type="EMBL" id="MFC6198211.1"/>
    </source>
</evidence>
<keyword evidence="3" id="KW-1185">Reference proteome</keyword>
<evidence type="ECO:0000256" key="1">
    <source>
        <dbReference type="SAM" id="SignalP"/>
    </source>
</evidence>
<comment type="caution">
    <text evidence="2">The sequence shown here is derived from an EMBL/GenBank/DDBJ whole genome shotgun (WGS) entry which is preliminary data.</text>
</comment>
<dbReference type="Pfam" id="PF06764">
    <property type="entry name" value="DUF1223"/>
    <property type="match status" value="1"/>
</dbReference>
<dbReference type="InterPro" id="IPR010634">
    <property type="entry name" value="DUF1223"/>
</dbReference>
<dbReference type="EMBL" id="JBHSSW010000009">
    <property type="protein sequence ID" value="MFC6198211.1"/>
    <property type="molecule type" value="Genomic_DNA"/>
</dbReference>
<keyword evidence="1" id="KW-0732">Signal</keyword>
<proteinExistence type="predicted"/>
<feature type="signal peptide" evidence="1">
    <location>
        <begin position="1"/>
        <end position="30"/>
    </location>
</feature>
<reference evidence="3" key="1">
    <citation type="journal article" date="2019" name="Int. J. Syst. Evol. Microbiol.">
        <title>The Global Catalogue of Microorganisms (GCM) 10K type strain sequencing project: providing services to taxonomists for standard genome sequencing and annotation.</title>
        <authorList>
            <consortium name="The Broad Institute Genomics Platform"/>
            <consortium name="The Broad Institute Genome Sequencing Center for Infectious Disease"/>
            <person name="Wu L."/>
            <person name="Ma J."/>
        </authorList>
    </citation>
    <scope>NUCLEOTIDE SEQUENCE [LARGE SCALE GENOMIC DNA]</scope>
    <source>
        <strain evidence="3">CGMCC-1.15741</strain>
    </source>
</reference>